<feature type="transmembrane region" description="Helical" evidence="6">
    <location>
        <begin position="112"/>
        <end position="136"/>
    </location>
</feature>
<dbReference type="InterPro" id="IPR001123">
    <property type="entry name" value="LeuE-type"/>
</dbReference>
<evidence type="ECO:0000256" key="2">
    <source>
        <dbReference type="ARBA" id="ARBA00022475"/>
    </source>
</evidence>
<evidence type="ECO:0000256" key="5">
    <source>
        <dbReference type="ARBA" id="ARBA00023136"/>
    </source>
</evidence>
<comment type="caution">
    <text evidence="7">The sequence shown here is derived from an EMBL/GenBank/DDBJ whole genome shotgun (WGS) entry which is preliminary data.</text>
</comment>
<evidence type="ECO:0000256" key="6">
    <source>
        <dbReference type="SAM" id="Phobius"/>
    </source>
</evidence>
<dbReference type="STRING" id="734.B0187_04080"/>
<feature type="transmembrane region" description="Helical" evidence="6">
    <location>
        <begin position="67"/>
        <end position="91"/>
    </location>
</feature>
<dbReference type="RefSeq" id="WP_078236582.1">
    <property type="nucleotide sequence ID" value="NZ_MUYA01000004.1"/>
</dbReference>
<evidence type="ECO:0000256" key="1">
    <source>
        <dbReference type="ARBA" id="ARBA00004651"/>
    </source>
</evidence>
<sequence>MEHFLQGFVVCFGLIVSIGAQNAFLLKQGILKQHIFWVALIFFLLDVVLMTLGVLGLGTLIAQSPVASFALAVFGAMFLFTYGSRSFLSAYRGSSQLTAKQGEQGANLKKAVAVALAITLLNPHVYIDTVVIVGGIGGTLTFEQKIQFLIGALLCSFLWFFGVGYGAGFLAPYFQKRRMWQILDSITGLIMYSIAISLVIYAFSIVGSLIR</sequence>
<dbReference type="Proteomes" id="UP000190867">
    <property type="component" value="Unassembled WGS sequence"/>
</dbReference>
<keyword evidence="4 6" id="KW-1133">Transmembrane helix</keyword>
<accession>A0A1T0ATV4</accession>
<keyword evidence="2" id="KW-1003">Cell membrane</keyword>
<feature type="transmembrane region" description="Helical" evidence="6">
    <location>
        <begin position="6"/>
        <end position="25"/>
    </location>
</feature>
<feature type="transmembrane region" description="Helical" evidence="6">
    <location>
        <begin position="37"/>
        <end position="61"/>
    </location>
</feature>
<evidence type="ECO:0000313" key="8">
    <source>
        <dbReference type="Proteomes" id="UP000190867"/>
    </source>
</evidence>
<organism evidence="7 8">
    <name type="scientific">Haemophilus paracuniculus</name>
    <dbReference type="NCBI Taxonomy" id="734"/>
    <lineage>
        <taxon>Bacteria</taxon>
        <taxon>Pseudomonadati</taxon>
        <taxon>Pseudomonadota</taxon>
        <taxon>Gammaproteobacteria</taxon>
        <taxon>Pasteurellales</taxon>
        <taxon>Pasteurellaceae</taxon>
        <taxon>Haemophilus</taxon>
    </lineage>
</organism>
<evidence type="ECO:0000256" key="4">
    <source>
        <dbReference type="ARBA" id="ARBA00022989"/>
    </source>
</evidence>
<dbReference type="PANTHER" id="PTHR30086:SF20">
    <property type="entry name" value="ARGININE EXPORTER PROTEIN ARGO-RELATED"/>
    <property type="match status" value="1"/>
</dbReference>
<keyword evidence="8" id="KW-1185">Reference proteome</keyword>
<dbReference type="AlphaFoldDB" id="A0A1T0ATV4"/>
<reference evidence="7 8" key="1">
    <citation type="submission" date="2017-02" db="EMBL/GenBank/DDBJ databases">
        <title>Draft genome sequence of Haemophilus paracuniculus CCUG 43573 type strain.</title>
        <authorList>
            <person name="Engstrom-Jakobsson H."/>
            <person name="Salva-Serra F."/>
            <person name="Thorell K."/>
            <person name="Gonzales-Siles L."/>
            <person name="Karlsson R."/>
            <person name="Boulund F."/>
            <person name="Engstrand L."/>
            <person name="Kristiansson E."/>
            <person name="Moore E."/>
        </authorList>
    </citation>
    <scope>NUCLEOTIDE SEQUENCE [LARGE SCALE GENOMIC DNA]</scope>
    <source>
        <strain evidence="7 8">CCUG 43573</strain>
    </source>
</reference>
<dbReference type="PANTHER" id="PTHR30086">
    <property type="entry name" value="ARGININE EXPORTER PROTEIN ARGO"/>
    <property type="match status" value="1"/>
</dbReference>
<evidence type="ECO:0000256" key="3">
    <source>
        <dbReference type="ARBA" id="ARBA00022692"/>
    </source>
</evidence>
<gene>
    <name evidence="7" type="ORF">B0187_04080</name>
</gene>
<proteinExistence type="predicted"/>
<keyword evidence="3 6" id="KW-0812">Transmembrane</keyword>
<dbReference type="EMBL" id="MUYA01000004">
    <property type="protein sequence ID" value="OOR99993.1"/>
    <property type="molecule type" value="Genomic_DNA"/>
</dbReference>
<feature type="transmembrane region" description="Helical" evidence="6">
    <location>
        <begin position="186"/>
        <end position="210"/>
    </location>
</feature>
<dbReference type="OrthoDB" id="5638726at2"/>
<dbReference type="Pfam" id="PF01810">
    <property type="entry name" value="LysE"/>
    <property type="match status" value="1"/>
</dbReference>
<comment type="subcellular location">
    <subcellularLocation>
        <location evidence="1">Cell membrane</location>
        <topology evidence="1">Multi-pass membrane protein</topology>
    </subcellularLocation>
</comment>
<name>A0A1T0ATV4_9PAST</name>
<dbReference type="GO" id="GO:0005886">
    <property type="term" value="C:plasma membrane"/>
    <property type="evidence" value="ECO:0007669"/>
    <property type="project" value="UniProtKB-SubCell"/>
</dbReference>
<dbReference type="GO" id="GO:0015171">
    <property type="term" value="F:amino acid transmembrane transporter activity"/>
    <property type="evidence" value="ECO:0007669"/>
    <property type="project" value="TreeGrafter"/>
</dbReference>
<evidence type="ECO:0000313" key="7">
    <source>
        <dbReference type="EMBL" id="OOR99993.1"/>
    </source>
</evidence>
<feature type="transmembrane region" description="Helical" evidence="6">
    <location>
        <begin position="148"/>
        <end position="174"/>
    </location>
</feature>
<protein>
    <submittedName>
        <fullName evidence="7">Amino acid transporter</fullName>
    </submittedName>
</protein>
<keyword evidence="5 6" id="KW-0472">Membrane</keyword>